<dbReference type="GO" id="GO:0005096">
    <property type="term" value="F:GTPase activator activity"/>
    <property type="evidence" value="ECO:0007669"/>
    <property type="project" value="UniProtKB-KW"/>
</dbReference>
<accession>A0AB34JIC6</accession>
<dbReference type="Pfam" id="PF13516">
    <property type="entry name" value="LRR_6"/>
    <property type="match status" value="2"/>
</dbReference>
<dbReference type="GO" id="GO:0006913">
    <property type="term" value="P:nucleocytoplasmic transport"/>
    <property type="evidence" value="ECO:0007669"/>
    <property type="project" value="TreeGrafter"/>
</dbReference>
<keyword evidence="3" id="KW-0677">Repeat</keyword>
<dbReference type="Proteomes" id="UP001515480">
    <property type="component" value="Unassembled WGS sequence"/>
</dbReference>
<name>A0AB34JIC6_PRYPA</name>
<sequence length="427" mass="43525">MAWGQSSGASDLLAKAQGASSLCVLPFRSFGSEQCVALCDALRANRTLTELQASGHNIGQPGAEALGQLLGHPGCALRRLAIGHAGFGAEGVAALLRGLEDAACPLLALDLELKGLGATAAAVLDALLRRCSCLQQLKLSRNPLGRALPAAGLPATLVELELRDAAVSAEVIDALLDAAAALPALRLVDLSENALADEGCARVARLLALTAISRLKMRGCAVGGAGGEALVAAASAREARGAPLEKLDLSLNPQLCSCEGIGGFAACGVEELDLADCALPASAATALAAALTARGDAARLRTLVLRSNGIDSRGCVALLACASLHHVSLFNNPLGDDGEGVHAQEMVSAVSGSSVRTLDIGGCRLDEALVLSLLRTLAGGGAPRLQLLELMGNTCAEQSMQEARAALKEVRPTLDVAWKQRQNANAN</sequence>
<proteinExistence type="predicted"/>
<dbReference type="InterPro" id="IPR027038">
    <property type="entry name" value="RanGap"/>
</dbReference>
<dbReference type="EMBL" id="JBGBPQ010000007">
    <property type="protein sequence ID" value="KAL1521820.1"/>
    <property type="molecule type" value="Genomic_DNA"/>
</dbReference>
<protein>
    <submittedName>
        <fullName evidence="4">Uncharacterized protein</fullName>
    </submittedName>
</protein>
<keyword evidence="2" id="KW-0433">Leucine-rich repeat</keyword>
<dbReference type="InterPro" id="IPR032675">
    <property type="entry name" value="LRR_dom_sf"/>
</dbReference>
<gene>
    <name evidence="4" type="ORF">AB1Y20_021471</name>
</gene>
<reference evidence="4 5" key="1">
    <citation type="journal article" date="2024" name="Science">
        <title>Giant polyketide synthase enzymes in the biosynthesis of giant marine polyether toxins.</title>
        <authorList>
            <person name="Fallon T.R."/>
            <person name="Shende V.V."/>
            <person name="Wierzbicki I.H."/>
            <person name="Pendleton A.L."/>
            <person name="Watervoot N.F."/>
            <person name="Auber R.P."/>
            <person name="Gonzalez D.J."/>
            <person name="Wisecaver J.H."/>
            <person name="Moore B.S."/>
        </authorList>
    </citation>
    <scope>NUCLEOTIDE SEQUENCE [LARGE SCALE GENOMIC DNA]</scope>
    <source>
        <strain evidence="4 5">12B1</strain>
    </source>
</reference>
<dbReference type="GO" id="GO:0031267">
    <property type="term" value="F:small GTPase binding"/>
    <property type="evidence" value="ECO:0007669"/>
    <property type="project" value="TreeGrafter"/>
</dbReference>
<keyword evidence="5" id="KW-1185">Reference proteome</keyword>
<dbReference type="AlphaFoldDB" id="A0AB34JIC6"/>
<dbReference type="PANTHER" id="PTHR24113:SF12">
    <property type="entry name" value="RAN GTPASE-ACTIVATING PROTEIN 1"/>
    <property type="match status" value="1"/>
</dbReference>
<keyword evidence="1" id="KW-0343">GTPase activation</keyword>
<evidence type="ECO:0000256" key="2">
    <source>
        <dbReference type="ARBA" id="ARBA00022614"/>
    </source>
</evidence>
<organism evidence="4 5">
    <name type="scientific">Prymnesium parvum</name>
    <name type="common">Toxic golden alga</name>
    <dbReference type="NCBI Taxonomy" id="97485"/>
    <lineage>
        <taxon>Eukaryota</taxon>
        <taxon>Haptista</taxon>
        <taxon>Haptophyta</taxon>
        <taxon>Prymnesiophyceae</taxon>
        <taxon>Prymnesiales</taxon>
        <taxon>Prymnesiaceae</taxon>
        <taxon>Prymnesium</taxon>
    </lineage>
</organism>
<dbReference type="Gene3D" id="3.80.10.10">
    <property type="entry name" value="Ribonuclease Inhibitor"/>
    <property type="match status" value="3"/>
</dbReference>
<evidence type="ECO:0000256" key="1">
    <source>
        <dbReference type="ARBA" id="ARBA00022468"/>
    </source>
</evidence>
<evidence type="ECO:0000256" key="3">
    <source>
        <dbReference type="ARBA" id="ARBA00022737"/>
    </source>
</evidence>
<dbReference type="SMART" id="SM00368">
    <property type="entry name" value="LRR_RI"/>
    <property type="match status" value="7"/>
</dbReference>
<dbReference type="GO" id="GO:0005829">
    <property type="term" value="C:cytosol"/>
    <property type="evidence" value="ECO:0007669"/>
    <property type="project" value="TreeGrafter"/>
</dbReference>
<evidence type="ECO:0000313" key="4">
    <source>
        <dbReference type="EMBL" id="KAL1521820.1"/>
    </source>
</evidence>
<dbReference type="GO" id="GO:0048471">
    <property type="term" value="C:perinuclear region of cytoplasm"/>
    <property type="evidence" value="ECO:0007669"/>
    <property type="project" value="TreeGrafter"/>
</dbReference>
<dbReference type="GO" id="GO:0005634">
    <property type="term" value="C:nucleus"/>
    <property type="evidence" value="ECO:0007669"/>
    <property type="project" value="TreeGrafter"/>
</dbReference>
<dbReference type="SUPFAM" id="SSF52047">
    <property type="entry name" value="RNI-like"/>
    <property type="match status" value="1"/>
</dbReference>
<dbReference type="PANTHER" id="PTHR24113">
    <property type="entry name" value="RAN GTPASE-ACTIVATING PROTEIN 1"/>
    <property type="match status" value="1"/>
</dbReference>
<evidence type="ECO:0000313" key="5">
    <source>
        <dbReference type="Proteomes" id="UP001515480"/>
    </source>
</evidence>
<dbReference type="InterPro" id="IPR001611">
    <property type="entry name" value="Leu-rich_rpt"/>
</dbReference>
<comment type="caution">
    <text evidence="4">The sequence shown here is derived from an EMBL/GenBank/DDBJ whole genome shotgun (WGS) entry which is preliminary data.</text>
</comment>